<evidence type="ECO:0000313" key="9">
    <source>
        <dbReference type="EMBL" id="OMJ73146.1"/>
    </source>
</evidence>
<dbReference type="UniPathway" id="UPA00138"/>
<name>A0A1R2B8Q9_9CILI</name>
<protein>
    <recommendedName>
        <fullName evidence="8">Triosephosphate isomerase</fullName>
        <ecNumber evidence="8">5.3.1.1</ecNumber>
    </recommendedName>
</protein>
<keyword evidence="7 8" id="KW-0413">Isomerase</keyword>
<dbReference type="AlphaFoldDB" id="A0A1R2B8Q9"/>
<dbReference type="GO" id="GO:0046166">
    <property type="term" value="P:glyceraldehyde-3-phosphate biosynthetic process"/>
    <property type="evidence" value="ECO:0007669"/>
    <property type="project" value="TreeGrafter"/>
</dbReference>
<dbReference type="PROSITE" id="PS51440">
    <property type="entry name" value="TIM_2"/>
    <property type="match status" value="1"/>
</dbReference>
<dbReference type="FunFam" id="3.20.20.70:FF:000020">
    <property type="entry name" value="Triosephosphate isomerase"/>
    <property type="match status" value="1"/>
</dbReference>
<dbReference type="PANTHER" id="PTHR21139">
    <property type="entry name" value="TRIOSEPHOSPHATE ISOMERASE"/>
    <property type="match status" value="1"/>
</dbReference>
<proteinExistence type="inferred from homology"/>
<evidence type="ECO:0000256" key="6">
    <source>
        <dbReference type="ARBA" id="ARBA00023152"/>
    </source>
</evidence>
<evidence type="ECO:0000256" key="1">
    <source>
        <dbReference type="ARBA" id="ARBA00004680"/>
    </source>
</evidence>
<evidence type="ECO:0000256" key="5">
    <source>
        <dbReference type="ARBA" id="ARBA00022432"/>
    </source>
</evidence>
<dbReference type="GO" id="GO:0004807">
    <property type="term" value="F:triose-phosphate isomerase activity"/>
    <property type="evidence" value="ECO:0007669"/>
    <property type="project" value="UniProtKB-EC"/>
</dbReference>
<dbReference type="Gene3D" id="3.20.20.70">
    <property type="entry name" value="Aldolase class I"/>
    <property type="match status" value="1"/>
</dbReference>
<dbReference type="EC" id="5.3.1.1" evidence="8"/>
<dbReference type="PROSITE" id="PS00171">
    <property type="entry name" value="TIM_1"/>
    <property type="match status" value="1"/>
</dbReference>
<reference evidence="9 10" key="1">
    <citation type="submission" date="2016-11" db="EMBL/GenBank/DDBJ databases">
        <title>The macronuclear genome of Stentor coeruleus: a giant cell with tiny introns.</title>
        <authorList>
            <person name="Slabodnick M."/>
            <person name="Ruby J.G."/>
            <person name="Reiff S.B."/>
            <person name="Swart E.C."/>
            <person name="Gosai S."/>
            <person name="Prabakaran S."/>
            <person name="Witkowska E."/>
            <person name="Larue G.E."/>
            <person name="Fisher S."/>
            <person name="Freeman R.M."/>
            <person name="Gunawardena J."/>
            <person name="Chu W."/>
            <person name="Stover N.A."/>
            <person name="Gregory B.D."/>
            <person name="Nowacki M."/>
            <person name="Derisi J."/>
            <person name="Roy S.W."/>
            <person name="Marshall W.F."/>
            <person name="Sood P."/>
        </authorList>
    </citation>
    <scope>NUCLEOTIDE SEQUENCE [LARGE SCALE GENOMIC DNA]</scope>
    <source>
        <strain evidence="9">WM001</strain>
    </source>
</reference>
<comment type="caution">
    <text evidence="9">The sequence shown here is derived from an EMBL/GenBank/DDBJ whole genome shotgun (WGS) entry which is preliminary data.</text>
</comment>
<comment type="pathway">
    <text evidence="1 8">Carbohydrate degradation; glycolysis; D-glyceraldehyde 3-phosphate from glycerone phosphate: step 1/1.</text>
</comment>
<evidence type="ECO:0000256" key="8">
    <source>
        <dbReference type="RuleBase" id="RU363013"/>
    </source>
</evidence>
<evidence type="ECO:0000256" key="4">
    <source>
        <dbReference type="ARBA" id="ARBA00011738"/>
    </source>
</evidence>
<dbReference type="PANTHER" id="PTHR21139:SF2">
    <property type="entry name" value="TRIOSEPHOSPHATE ISOMERASE"/>
    <property type="match status" value="1"/>
</dbReference>
<dbReference type="GO" id="GO:0006096">
    <property type="term" value="P:glycolytic process"/>
    <property type="evidence" value="ECO:0007669"/>
    <property type="project" value="UniProtKB-UniPathway"/>
</dbReference>
<dbReference type="GO" id="GO:0005829">
    <property type="term" value="C:cytosol"/>
    <property type="evidence" value="ECO:0007669"/>
    <property type="project" value="TreeGrafter"/>
</dbReference>
<dbReference type="EMBL" id="MPUH01000843">
    <property type="protein sequence ID" value="OMJ73146.1"/>
    <property type="molecule type" value="Genomic_DNA"/>
</dbReference>
<comment type="catalytic activity">
    <reaction evidence="8">
        <text>D-glyceraldehyde 3-phosphate = dihydroxyacetone phosphate</text>
        <dbReference type="Rhea" id="RHEA:18585"/>
        <dbReference type="ChEBI" id="CHEBI:57642"/>
        <dbReference type="ChEBI" id="CHEBI:59776"/>
        <dbReference type="EC" id="5.3.1.1"/>
    </reaction>
</comment>
<dbReference type="InterPro" id="IPR013785">
    <property type="entry name" value="Aldolase_TIM"/>
</dbReference>
<dbReference type="InterPro" id="IPR020861">
    <property type="entry name" value="Triosephosphate_isomerase_AS"/>
</dbReference>
<dbReference type="GO" id="GO:0006094">
    <property type="term" value="P:gluconeogenesis"/>
    <property type="evidence" value="ECO:0007669"/>
    <property type="project" value="UniProtKB-UniPathway"/>
</dbReference>
<sequence>MKSARKFFVGGNWKSNGTISSVKDLVFKVLNPAPINFSKVDVVVAPMAIHIPLVQSILRPEIQIAAQNASITGQGAYTGEISPEHFKDQAVPWIILGHSERRNFYGETDQIVAGKIKRTLGAGIQVIACIGENLKERESGVTTEVITRQLSAIKNSISDWRNVVIAYEPVWAIGTGVSANPNQAQEVHAEIRKWLHANAGDVAAKTTRVIYGGSVTDANSNELIGQPDIDGFLVGGASLKPGFISIVESCAKRT</sequence>
<dbReference type="Proteomes" id="UP000187209">
    <property type="component" value="Unassembled WGS sequence"/>
</dbReference>
<dbReference type="CDD" id="cd00311">
    <property type="entry name" value="TIM"/>
    <property type="match status" value="1"/>
</dbReference>
<comment type="subunit">
    <text evidence="4">Homodimer.</text>
</comment>
<dbReference type="GO" id="GO:0019563">
    <property type="term" value="P:glycerol catabolic process"/>
    <property type="evidence" value="ECO:0007669"/>
    <property type="project" value="TreeGrafter"/>
</dbReference>
<comment type="pathway">
    <text evidence="2 8">Carbohydrate biosynthesis; gluconeogenesis.</text>
</comment>
<evidence type="ECO:0000256" key="2">
    <source>
        <dbReference type="ARBA" id="ARBA00004742"/>
    </source>
</evidence>
<organism evidence="9 10">
    <name type="scientific">Stentor coeruleus</name>
    <dbReference type="NCBI Taxonomy" id="5963"/>
    <lineage>
        <taxon>Eukaryota</taxon>
        <taxon>Sar</taxon>
        <taxon>Alveolata</taxon>
        <taxon>Ciliophora</taxon>
        <taxon>Postciliodesmatophora</taxon>
        <taxon>Heterotrichea</taxon>
        <taxon>Heterotrichida</taxon>
        <taxon>Stentoridae</taxon>
        <taxon>Stentor</taxon>
    </lineage>
</organism>
<keyword evidence="6 8" id="KW-0324">Glycolysis</keyword>
<dbReference type="OrthoDB" id="6715177at2759"/>
<evidence type="ECO:0000313" key="10">
    <source>
        <dbReference type="Proteomes" id="UP000187209"/>
    </source>
</evidence>
<keyword evidence="10" id="KW-1185">Reference proteome</keyword>
<accession>A0A1R2B8Q9</accession>
<dbReference type="InterPro" id="IPR000652">
    <property type="entry name" value="Triosephosphate_isomerase"/>
</dbReference>
<dbReference type="InterPro" id="IPR035990">
    <property type="entry name" value="TIM_sf"/>
</dbReference>
<dbReference type="SUPFAM" id="SSF51351">
    <property type="entry name" value="Triosephosphate isomerase (TIM)"/>
    <property type="match status" value="1"/>
</dbReference>
<evidence type="ECO:0000256" key="7">
    <source>
        <dbReference type="ARBA" id="ARBA00023235"/>
    </source>
</evidence>
<keyword evidence="5 8" id="KW-0312">Gluconeogenesis</keyword>
<dbReference type="UniPathway" id="UPA00109">
    <property type="reaction ID" value="UER00189"/>
</dbReference>
<dbReference type="HAMAP" id="MF_00147_B">
    <property type="entry name" value="TIM_B"/>
    <property type="match status" value="1"/>
</dbReference>
<dbReference type="InterPro" id="IPR022896">
    <property type="entry name" value="TrioseP_Isoase_bac/euk"/>
</dbReference>
<comment type="similarity">
    <text evidence="3 8">Belongs to the triosephosphate isomerase family.</text>
</comment>
<gene>
    <name evidence="9" type="ORF">SteCoe_28243</name>
</gene>
<dbReference type="Pfam" id="PF00121">
    <property type="entry name" value="TIM"/>
    <property type="match status" value="1"/>
</dbReference>
<dbReference type="NCBIfam" id="TIGR00419">
    <property type="entry name" value="tim"/>
    <property type="match status" value="1"/>
</dbReference>
<evidence type="ECO:0000256" key="3">
    <source>
        <dbReference type="ARBA" id="ARBA00007422"/>
    </source>
</evidence>